<gene>
    <name evidence="7" type="ORF">GN330_11535</name>
</gene>
<sequence>MTRNFRPFANDFLVRAAVAAVVLVLAAIVLHVVTRGAALVTWEFLTTAPRSAGRAGGIAPVLVSTVAVTAVALAAALPLAVGAAVFLVEAVRPEATAARLTRGCLSVLAAVPSIVFGLAGNMIFCDWLGFGFSILAGGLTLALMILPIAACVAETTLRMHGEDRRAGYALGLPQRRIVWSIMLPAAAPGIFAGLGLGFGRAVAESAALIFTSGYVVRMPDSVFDSGRTLAVHILDLAMNVPGGDGNAFATATVLLASVAAVVALFTALDGKRGRDFI</sequence>
<organism evidence="7 8">
    <name type="scientific">Nitratireductor arenosus</name>
    <dbReference type="NCBI Taxonomy" id="2682096"/>
    <lineage>
        <taxon>Bacteria</taxon>
        <taxon>Pseudomonadati</taxon>
        <taxon>Pseudomonadota</taxon>
        <taxon>Alphaproteobacteria</taxon>
        <taxon>Hyphomicrobiales</taxon>
        <taxon>Phyllobacteriaceae</taxon>
        <taxon>Nitratireductor</taxon>
    </lineage>
</organism>
<evidence type="ECO:0000313" key="8">
    <source>
        <dbReference type="Proteomes" id="UP000463224"/>
    </source>
</evidence>
<feature type="domain" description="ABC transmembrane type-1" evidence="6">
    <location>
        <begin position="62"/>
        <end position="265"/>
    </location>
</feature>
<accession>A0A844QFL7</accession>
<feature type="transmembrane region" description="Helical" evidence="5">
    <location>
        <begin position="58"/>
        <end position="88"/>
    </location>
</feature>
<feature type="transmembrane region" description="Helical" evidence="5">
    <location>
        <begin position="130"/>
        <end position="157"/>
    </location>
</feature>
<dbReference type="Gene3D" id="1.10.3720.10">
    <property type="entry name" value="MetI-like"/>
    <property type="match status" value="1"/>
</dbReference>
<keyword evidence="5" id="KW-0813">Transport</keyword>
<dbReference type="InterPro" id="IPR000515">
    <property type="entry name" value="MetI-like"/>
</dbReference>
<keyword evidence="2 5" id="KW-0812">Transmembrane</keyword>
<name>A0A844QFL7_9HYPH</name>
<feature type="transmembrane region" description="Helical" evidence="5">
    <location>
        <begin position="247"/>
        <end position="268"/>
    </location>
</feature>
<evidence type="ECO:0000256" key="5">
    <source>
        <dbReference type="RuleBase" id="RU363032"/>
    </source>
</evidence>
<dbReference type="Pfam" id="PF00528">
    <property type="entry name" value="BPD_transp_1"/>
    <property type="match status" value="1"/>
</dbReference>
<proteinExistence type="inferred from homology"/>
<feature type="transmembrane region" description="Helical" evidence="5">
    <location>
        <begin position="177"/>
        <end position="198"/>
    </location>
</feature>
<feature type="transmembrane region" description="Helical" evidence="5">
    <location>
        <begin position="100"/>
        <end position="124"/>
    </location>
</feature>
<dbReference type="GO" id="GO:0055085">
    <property type="term" value="P:transmembrane transport"/>
    <property type="evidence" value="ECO:0007669"/>
    <property type="project" value="InterPro"/>
</dbReference>
<dbReference type="AlphaFoldDB" id="A0A844QFL7"/>
<evidence type="ECO:0000256" key="3">
    <source>
        <dbReference type="ARBA" id="ARBA00022989"/>
    </source>
</evidence>
<evidence type="ECO:0000259" key="6">
    <source>
        <dbReference type="PROSITE" id="PS50928"/>
    </source>
</evidence>
<dbReference type="EMBL" id="WPHG01000002">
    <property type="protein sequence ID" value="MVA97877.1"/>
    <property type="molecule type" value="Genomic_DNA"/>
</dbReference>
<dbReference type="SUPFAM" id="SSF161098">
    <property type="entry name" value="MetI-like"/>
    <property type="match status" value="1"/>
</dbReference>
<dbReference type="PANTHER" id="PTHR43470:SF3">
    <property type="entry name" value="PHOSPHATE TRANSPORT SYSTEM PERMEASE PROTEIN PSTA-RELATED"/>
    <property type="match status" value="1"/>
</dbReference>
<dbReference type="CDD" id="cd06261">
    <property type="entry name" value="TM_PBP2"/>
    <property type="match status" value="1"/>
</dbReference>
<comment type="caution">
    <text evidence="7">The sequence shown here is derived from an EMBL/GenBank/DDBJ whole genome shotgun (WGS) entry which is preliminary data.</text>
</comment>
<protein>
    <submittedName>
        <fullName evidence="7">ABC transporter permease subunit</fullName>
    </submittedName>
</protein>
<evidence type="ECO:0000256" key="4">
    <source>
        <dbReference type="ARBA" id="ARBA00023136"/>
    </source>
</evidence>
<dbReference type="InterPro" id="IPR035906">
    <property type="entry name" value="MetI-like_sf"/>
</dbReference>
<comment type="similarity">
    <text evidence="5">Belongs to the binding-protein-dependent transport system permease family.</text>
</comment>
<evidence type="ECO:0000256" key="1">
    <source>
        <dbReference type="ARBA" id="ARBA00004651"/>
    </source>
</evidence>
<keyword evidence="4 5" id="KW-0472">Membrane</keyword>
<dbReference type="PROSITE" id="PS50928">
    <property type="entry name" value="ABC_TM1"/>
    <property type="match status" value="1"/>
</dbReference>
<dbReference type="PANTHER" id="PTHR43470">
    <property type="entry name" value="PHOSPHATE TRANSPORT SYSTEM PERMEASE PROTEIN PSTA-RELATED"/>
    <property type="match status" value="1"/>
</dbReference>
<dbReference type="GO" id="GO:0005886">
    <property type="term" value="C:plasma membrane"/>
    <property type="evidence" value="ECO:0007669"/>
    <property type="project" value="UniProtKB-SubCell"/>
</dbReference>
<evidence type="ECO:0000313" key="7">
    <source>
        <dbReference type="EMBL" id="MVA97877.1"/>
    </source>
</evidence>
<dbReference type="RefSeq" id="WP_156712782.1">
    <property type="nucleotide sequence ID" value="NZ_WPHG01000002.1"/>
</dbReference>
<feature type="transmembrane region" description="Helical" evidence="5">
    <location>
        <begin position="12"/>
        <end position="38"/>
    </location>
</feature>
<evidence type="ECO:0000256" key="2">
    <source>
        <dbReference type="ARBA" id="ARBA00022692"/>
    </source>
</evidence>
<keyword evidence="8" id="KW-1185">Reference proteome</keyword>
<dbReference type="Proteomes" id="UP000463224">
    <property type="component" value="Unassembled WGS sequence"/>
</dbReference>
<reference evidence="7 8" key="1">
    <citation type="submission" date="2019-12" db="EMBL/GenBank/DDBJ databases">
        <title>Nitratireductor arenosus sp. nov., Isolated from sea sand, Jeju island, South Korea.</title>
        <authorList>
            <person name="Kim W."/>
        </authorList>
    </citation>
    <scope>NUCLEOTIDE SEQUENCE [LARGE SCALE GENOMIC DNA]</scope>
    <source>
        <strain evidence="7 8">CAU 1489</strain>
    </source>
</reference>
<comment type="subcellular location">
    <subcellularLocation>
        <location evidence="1 5">Cell membrane</location>
        <topology evidence="1 5">Multi-pass membrane protein</topology>
    </subcellularLocation>
</comment>
<keyword evidence="3 5" id="KW-1133">Transmembrane helix</keyword>